<keyword evidence="1 6" id="KW-1277">Toxin-antitoxin system</keyword>
<evidence type="ECO:0000256" key="4">
    <source>
        <dbReference type="ARBA" id="ARBA00022695"/>
    </source>
</evidence>
<comment type="caution">
    <text evidence="6">Lacks conserved residue(s) required for the propagation of feature annotation.</text>
</comment>
<keyword evidence="4 6" id="KW-0548">Nucleotidyltransferase</keyword>
<comment type="catalytic activity">
    <reaction evidence="6">
        <text>a thymidine in DNA + NAD(+) = an N-(ADP-alpha-D-ribosyl)-thymidine in DNA + nicotinamide + H(+)</text>
        <dbReference type="Rhea" id="RHEA:71651"/>
        <dbReference type="Rhea" id="RHEA-COMP:13556"/>
        <dbReference type="Rhea" id="RHEA-COMP:18051"/>
        <dbReference type="ChEBI" id="CHEBI:15378"/>
        <dbReference type="ChEBI" id="CHEBI:17154"/>
        <dbReference type="ChEBI" id="CHEBI:57540"/>
        <dbReference type="ChEBI" id="CHEBI:137386"/>
        <dbReference type="ChEBI" id="CHEBI:191199"/>
    </reaction>
</comment>
<dbReference type="GO" id="GO:0016779">
    <property type="term" value="F:nucleotidyltransferase activity"/>
    <property type="evidence" value="ECO:0007669"/>
    <property type="project" value="UniProtKB-UniRule"/>
</dbReference>
<evidence type="ECO:0000256" key="3">
    <source>
        <dbReference type="ARBA" id="ARBA00022679"/>
    </source>
</evidence>
<keyword evidence="3 6" id="KW-0808">Transferase</keyword>
<organism evidence="9 10">
    <name type="scientific">Cryobacterium psychrophilum</name>
    <dbReference type="NCBI Taxonomy" id="41988"/>
    <lineage>
        <taxon>Bacteria</taxon>
        <taxon>Bacillati</taxon>
        <taxon>Actinomycetota</taxon>
        <taxon>Actinomycetes</taxon>
        <taxon>Micrococcales</taxon>
        <taxon>Microbacteriaceae</taxon>
        <taxon>Cryobacterium</taxon>
    </lineage>
</organism>
<feature type="binding site" evidence="6">
    <location>
        <begin position="88"/>
        <end position="90"/>
    </location>
    <ligand>
        <name>NAD(+)</name>
        <dbReference type="ChEBI" id="CHEBI:57540"/>
    </ligand>
</feature>
<evidence type="ECO:0000259" key="8">
    <source>
        <dbReference type="PROSITE" id="PS52018"/>
    </source>
</evidence>
<dbReference type="Proteomes" id="UP000298218">
    <property type="component" value="Unassembled WGS sequence"/>
</dbReference>
<feature type="active site" description="Proton acceptor" evidence="6">
    <location>
        <position position="129"/>
    </location>
</feature>
<dbReference type="PROSITE" id="PS52018">
    <property type="entry name" value="DART"/>
    <property type="match status" value="1"/>
</dbReference>
<feature type="compositionally biased region" description="Low complexity" evidence="7">
    <location>
        <begin position="59"/>
        <end position="72"/>
    </location>
</feature>
<feature type="binding site" evidence="6">
    <location>
        <position position="129"/>
    </location>
    <ligand>
        <name>NAD(+)</name>
        <dbReference type="ChEBI" id="CHEBI:57540"/>
    </ligand>
</feature>
<feature type="domain" description="DarT" evidence="8">
    <location>
        <begin position="84"/>
        <end position="294"/>
    </location>
</feature>
<dbReference type="GO" id="GO:0016757">
    <property type="term" value="F:glycosyltransferase activity"/>
    <property type="evidence" value="ECO:0007669"/>
    <property type="project" value="UniProtKB-UniRule"/>
</dbReference>
<keyword evidence="2 6" id="KW-0328">Glycosyltransferase</keyword>
<comment type="similarity">
    <text evidence="6">Belongs to the DarT ADP-ribosyltransferase family.</text>
</comment>
<evidence type="ECO:0000313" key="9">
    <source>
        <dbReference type="EMBL" id="TFD79995.1"/>
    </source>
</evidence>
<keyword evidence="10" id="KW-1185">Reference proteome</keyword>
<feature type="region of interest" description="Disordered" evidence="7">
    <location>
        <begin position="45"/>
        <end position="72"/>
    </location>
</feature>
<dbReference type="AlphaFoldDB" id="A0A4Y8KR95"/>
<dbReference type="InterPro" id="IPR029494">
    <property type="entry name" value="DarT"/>
</dbReference>
<dbReference type="OrthoDB" id="9813972at2"/>
<reference evidence="9 10" key="1">
    <citation type="submission" date="2019-03" db="EMBL/GenBank/DDBJ databases">
        <title>Genomics of glacier-inhabiting Cryobacterium strains.</title>
        <authorList>
            <person name="Liu Q."/>
            <person name="Xin Y.-H."/>
        </authorList>
    </citation>
    <scope>NUCLEOTIDE SEQUENCE [LARGE SCALE GENOMIC DNA]</scope>
    <source>
        <strain evidence="9 10">CGMCC 1.4292</strain>
    </source>
</reference>
<evidence type="ECO:0000256" key="6">
    <source>
        <dbReference type="PROSITE-ProRule" id="PRU01362"/>
    </source>
</evidence>
<keyword evidence="5 6" id="KW-0238">DNA-binding</keyword>
<sequence>MVVVFSTPTKGFDLSDECIHGLDGKLCAICFPKAAPEVVPVATVRKRSSTAKPPSLTGPRRVTPAAAPRKTTAAKRAADNVGEQRLYHVTHISNLAAILESGYLLADASESLETRPHVDVSTPAVRDARRSVLLPGDDDLSVANYVPFFLSPHATVWDAIRARNGDPRLVLNAHGSDAYDFVIIVSTVKTVVDAHVATNDDFPAGVALADGDAARAGSRIVATSDGVERMLVRLRSDPDSDVLLNAELLVMDSFPLELVTLLGVANDRVRDVVRDILKQSSYRPKVAVYPPWFQPTEEVELED</sequence>
<evidence type="ECO:0000256" key="2">
    <source>
        <dbReference type="ARBA" id="ARBA00022676"/>
    </source>
</evidence>
<evidence type="ECO:0000256" key="1">
    <source>
        <dbReference type="ARBA" id="ARBA00022649"/>
    </source>
</evidence>
<comment type="caution">
    <text evidence="9">The sequence shown here is derived from an EMBL/GenBank/DDBJ whole genome shotgun (WGS) entry which is preliminary data.</text>
</comment>
<feature type="binding site" evidence="6">
    <location>
        <position position="105"/>
    </location>
    <ligand>
        <name>NAD(+)</name>
        <dbReference type="ChEBI" id="CHEBI:57540"/>
    </ligand>
</feature>
<accession>A0A4Y8KR95</accession>
<evidence type="ECO:0000256" key="7">
    <source>
        <dbReference type="SAM" id="MobiDB-lite"/>
    </source>
</evidence>
<dbReference type="Pfam" id="PF14487">
    <property type="entry name" value="DarT"/>
    <property type="match status" value="1"/>
</dbReference>
<evidence type="ECO:0000256" key="5">
    <source>
        <dbReference type="ARBA" id="ARBA00023125"/>
    </source>
</evidence>
<gene>
    <name evidence="9" type="ORF">E3T53_06225</name>
</gene>
<dbReference type="EMBL" id="SOHQ01000019">
    <property type="protein sequence ID" value="TFD79995.1"/>
    <property type="molecule type" value="Genomic_DNA"/>
</dbReference>
<feature type="active site" evidence="6">
    <location>
        <position position="247"/>
    </location>
</feature>
<protein>
    <submittedName>
        <fullName evidence="9">DUF4433 domain-containing protein</fullName>
    </submittedName>
</protein>
<dbReference type="GO" id="GO:0003677">
    <property type="term" value="F:DNA binding"/>
    <property type="evidence" value="ECO:0007669"/>
    <property type="project" value="UniProtKB-UniRule"/>
</dbReference>
<proteinExistence type="inferred from homology"/>
<evidence type="ECO:0000313" key="10">
    <source>
        <dbReference type="Proteomes" id="UP000298218"/>
    </source>
</evidence>
<name>A0A4Y8KR95_9MICO</name>